<keyword evidence="2" id="KW-0805">Transcription regulation</keyword>
<dbReference type="GO" id="GO:0003677">
    <property type="term" value="F:DNA binding"/>
    <property type="evidence" value="ECO:0007669"/>
    <property type="project" value="UniProtKB-KW"/>
</dbReference>
<keyword evidence="7" id="KW-1185">Reference proteome</keyword>
<dbReference type="Proteomes" id="UP000663791">
    <property type="component" value="Unassembled WGS sequence"/>
</dbReference>
<evidence type="ECO:0000256" key="1">
    <source>
        <dbReference type="ARBA" id="ARBA00009437"/>
    </source>
</evidence>
<dbReference type="InterPro" id="IPR036390">
    <property type="entry name" value="WH_DNA-bd_sf"/>
</dbReference>
<dbReference type="InterPro" id="IPR000847">
    <property type="entry name" value="LysR_HTH_N"/>
</dbReference>
<sequence length="309" mass="33353">MRIEQLEYLAAVTEHGSLRRASEKLHLSQPALSEALTKLERELRVTLLDRRRSGAQISREGRELLPYMSEVLAAVDRLRVAAGDRRDETRPVRVGTVHAATSTLLVPALAAFARHHDGSRVEVLTLPQPQIDEGLAAGTLDLGLVDALEGDDAPAGVEATVLLHGRPVVVLPAAHPLGTRAQVGVEELRRERFVTMRTGSVMHRFVHRLFGADVPVAAHTTDTAEVAKALVAEGVGVTVLPDYSVHGDPLHRAGVVEVRPIAGDDTVLALQVRERRTAQQRLSVHELRAALVARAAEHRAAVTAARPAS</sequence>
<name>A0A938Y769_9ACTN</name>
<protein>
    <submittedName>
        <fullName evidence="6">LysR family transcriptional regulator</fullName>
    </submittedName>
</protein>
<comment type="similarity">
    <text evidence="1">Belongs to the LysR transcriptional regulatory family.</text>
</comment>
<comment type="caution">
    <text evidence="6">The sequence shown here is derived from an EMBL/GenBank/DDBJ whole genome shotgun (WGS) entry which is preliminary data.</text>
</comment>
<evidence type="ECO:0000256" key="2">
    <source>
        <dbReference type="ARBA" id="ARBA00023015"/>
    </source>
</evidence>
<dbReference type="InterPro" id="IPR005119">
    <property type="entry name" value="LysR_subst-bd"/>
</dbReference>
<dbReference type="SUPFAM" id="SSF53850">
    <property type="entry name" value="Periplasmic binding protein-like II"/>
    <property type="match status" value="1"/>
</dbReference>
<dbReference type="InterPro" id="IPR036388">
    <property type="entry name" value="WH-like_DNA-bd_sf"/>
</dbReference>
<dbReference type="PANTHER" id="PTHR30346:SF29">
    <property type="entry name" value="LYSR SUBSTRATE-BINDING"/>
    <property type="match status" value="1"/>
</dbReference>
<evidence type="ECO:0000259" key="5">
    <source>
        <dbReference type="PROSITE" id="PS50931"/>
    </source>
</evidence>
<dbReference type="RefSeq" id="WP_205290758.1">
    <property type="nucleotide sequence ID" value="NZ_CP074406.1"/>
</dbReference>
<dbReference type="CDD" id="cd05466">
    <property type="entry name" value="PBP2_LTTR_substrate"/>
    <property type="match status" value="1"/>
</dbReference>
<accession>A0A938Y769</accession>
<dbReference type="EMBL" id="JAERTX010000004">
    <property type="protein sequence ID" value="MBM9459473.1"/>
    <property type="molecule type" value="Genomic_DNA"/>
</dbReference>
<dbReference type="PROSITE" id="PS50931">
    <property type="entry name" value="HTH_LYSR"/>
    <property type="match status" value="1"/>
</dbReference>
<dbReference type="Pfam" id="PF00126">
    <property type="entry name" value="HTH_1"/>
    <property type="match status" value="1"/>
</dbReference>
<dbReference type="PRINTS" id="PR00039">
    <property type="entry name" value="HTHLYSR"/>
</dbReference>
<evidence type="ECO:0000256" key="4">
    <source>
        <dbReference type="ARBA" id="ARBA00023163"/>
    </source>
</evidence>
<organism evidence="6 7">
    <name type="scientific">Nocardioides faecalis</name>
    <dbReference type="NCBI Taxonomy" id="2803858"/>
    <lineage>
        <taxon>Bacteria</taxon>
        <taxon>Bacillati</taxon>
        <taxon>Actinomycetota</taxon>
        <taxon>Actinomycetes</taxon>
        <taxon>Propionibacteriales</taxon>
        <taxon>Nocardioidaceae</taxon>
        <taxon>Nocardioides</taxon>
    </lineage>
</organism>
<dbReference type="PANTHER" id="PTHR30346">
    <property type="entry name" value="TRANSCRIPTIONAL DUAL REGULATOR HCAR-RELATED"/>
    <property type="match status" value="1"/>
</dbReference>
<proteinExistence type="inferred from homology"/>
<gene>
    <name evidence="6" type="ORF">JK386_06130</name>
</gene>
<dbReference type="GO" id="GO:0032993">
    <property type="term" value="C:protein-DNA complex"/>
    <property type="evidence" value="ECO:0007669"/>
    <property type="project" value="TreeGrafter"/>
</dbReference>
<keyword evidence="3" id="KW-0238">DNA-binding</keyword>
<dbReference type="SUPFAM" id="SSF46785">
    <property type="entry name" value="Winged helix' DNA-binding domain"/>
    <property type="match status" value="1"/>
</dbReference>
<evidence type="ECO:0000313" key="7">
    <source>
        <dbReference type="Proteomes" id="UP000663791"/>
    </source>
</evidence>
<dbReference type="AlphaFoldDB" id="A0A938Y769"/>
<reference evidence="6" key="1">
    <citation type="submission" date="2021-01" db="EMBL/GenBank/DDBJ databases">
        <title>Novel species in genus Nocardioides.</title>
        <authorList>
            <person name="Zhang G."/>
        </authorList>
    </citation>
    <scope>NUCLEOTIDE SEQUENCE</scope>
    <source>
        <strain evidence="6">Zg-536</strain>
    </source>
</reference>
<dbReference type="Gene3D" id="1.10.10.10">
    <property type="entry name" value="Winged helix-like DNA-binding domain superfamily/Winged helix DNA-binding domain"/>
    <property type="match status" value="1"/>
</dbReference>
<dbReference type="Gene3D" id="3.40.190.290">
    <property type="match status" value="1"/>
</dbReference>
<evidence type="ECO:0000256" key="3">
    <source>
        <dbReference type="ARBA" id="ARBA00023125"/>
    </source>
</evidence>
<dbReference type="Pfam" id="PF03466">
    <property type="entry name" value="LysR_substrate"/>
    <property type="match status" value="1"/>
</dbReference>
<keyword evidence="4" id="KW-0804">Transcription</keyword>
<evidence type="ECO:0000313" key="6">
    <source>
        <dbReference type="EMBL" id="MBM9459473.1"/>
    </source>
</evidence>
<dbReference type="GO" id="GO:0003700">
    <property type="term" value="F:DNA-binding transcription factor activity"/>
    <property type="evidence" value="ECO:0007669"/>
    <property type="project" value="InterPro"/>
</dbReference>
<feature type="domain" description="HTH lysR-type" evidence="5">
    <location>
        <begin position="1"/>
        <end position="58"/>
    </location>
</feature>